<evidence type="ECO:0000256" key="5">
    <source>
        <dbReference type="ARBA" id="ARBA00022842"/>
    </source>
</evidence>
<dbReference type="Gene3D" id="3.90.79.10">
    <property type="entry name" value="Nucleoside Triphosphate Pyrophosphohydrolase"/>
    <property type="match status" value="1"/>
</dbReference>
<dbReference type="PANTHER" id="PTHR12318">
    <property type="entry name" value="TESTOSTERONE-REGULATED PROTEIN RP2"/>
    <property type="match status" value="1"/>
</dbReference>
<dbReference type="GO" id="GO:0046872">
    <property type="term" value="F:metal ion binding"/>
    <property type="evidence" value="ECO:0007669"/>
    <property type="project" value="UniProtKB-KW"/>
</dbReference>
<reference evidence="8 9" key="1">
    <citation type="submission" date="2018-05" db="EMBL/GenBank/DDBJ databases">
        <title>Comparative genomic sequence analysis between strain HN4 and CCM 8460T (Falsochrobactrum ovis) will provide more evidence to prove that HN4 is a new species of Falsochrobactrum.</title>
        <authorList>
            <person name="Lyu W."/>
            <person name="Sun L."/>
            <person name="Yao L."/>
        </authorList>
    </citation>
    <scope>NUCLEOTIDE SEQUENCE [LARGE SCALE GENOMIC DNA]</scope>
    <source>
        <strain evidence="8 9">HN4</strain>
    </source>
</reference>
<evidence type="ECO:0000256" key="6">
    <source>
        <dbReference type="ARBA" id="ARBA00023211"/>
    </source>
</evidence>
<evidence type="ECO:0000256" key="2">
    <source>
        <dbReference type="ARBA" id="ARBA00001946"/>
    </source>
</evidence>
<evidence type="ECO:0000259" key="7">
    <source>
        <dbReference type="PROSITE" id="PS51462"/>
    </source>
</evidence>
<dbReference type="CDD" id="cd18870">
    <property type="entry name" value="NUDIX_AcylCoAdiphos_Nudt19"/>
    <property type="match status" value="1"/>
</dbReference>
<protein>
    <submittedName>
        <fullName evidence="8">DNA mismatch repair protein MutT</fullName>
    </submittedName>
</protein>
<keyword evidence="3" id="KW-0479">Metal-binding</keyword>
<dbReference type="AlphaFoldDB" id="A0A316JBB8"/>
<dbReference type="InterPro" id="IPR015797">
    <property type="entry name" value="NUDIX_hydrolase-like_dom_sf"/>
</dbReference>
<evidence type="ECO:0000256" key="1">
    <source>
        <dbReference type="ARBA" id="ARBA00001936"/>
    </source>
</evidence>
<dbReference type="OrthoDB" id="9805905at2"/>
<sequence>MPDHSRSASEARNAAVRPFDAASLLLVDRKGAQTRILMGRRHPRLVFMPGKFVFPGGRTDPADGEIAAASELHDSDIEKLLSGMGTQASVLRARAIGLSAIRETFEETGLRVARASSKTIILPDNDDWCAFLENGMLPALGELRYFARAITPPGHVRRYDTRFFIAFRDSLPGLETQKLAPSGELEELDWVAIDDVDRLEVADITRAVLCEAKSLLTGAELPSLLPVVHLVERQGCFVREVI</sequence>
<comment type="cofactor">
    <cofactor evidence="1">
        <name>Mn(2+)</name>
        <dbReference type="ChEBI" id="CHEBI:29035"/>
    </cofactor>
</comment>
<keyword evidence="4" id="KW-0378">Hydrolase</keyword>
<dbReference type="EMBL" id="QGDB01000002">
    <property type="protein sequence ID" value="PWL18541.1"/>
    <property type="molecule type" value="Genomic_DNA"/>
</dbReference>
<dbReference type="PANTHER" id="PTHR12318:SF0">
    <property type="entry name" value="ACYL-COENZYME A DIPHOSPHATASE NUDT19"/>
    <property type="match status" value="1"/>
</dbReference>
<dbReference type="InterPro" id="IPR000086">
    <property type="entry name" value="NUDIX_hydrolase_dom"/>
</dbReference>
<dbReference type="PROSITE" id="PS51462">
    <property type="entry name" value="NUDIX"/>
    <property type="match status" value="1"/>
</dbReference>
<dbReference type="InterPro" id="IPR039121">
    <property type="entry name" value="NUDT19"/>
</dbReference>
<evidence type="ECO:0000313" key="9">
    <source>
        <dbReference type="Proteomes" id="UP000245865"/>
    </source>
</evidence>
<keyword evidence="9" id="KW-1185">Reference proteome</keyword>
<organism evidence="8 9">
    <name type="scientific">Falsochrobactrum shanghaiense</name>
    <dbReference type="NCBI Taxonomy" id="2201899"/>
    <lineage>
        <taxon>Bacteria</taxon>
        <taxon>Pseudomonadati</taxon>
        <taxon>Pseudomonadota</taxon>
        <taxon>Alphaproteobacteria</taxon>
        <taxon>Hyphomicrobiales</taxon>
        <taxon>Brucellaceae</taxon>
        <taxon>Falsochrobactrum</taxon>
    </lineage>
</organism>
<feature type="domain" description="Nudix hydrolase" evidence="7">
    <location>
        <begin position="17"/>
        <end position="214"/>
    </location>
</feature>
<proteinExistence type="predicted"/>
<comment type="cofactor">
    <cofactor evidence="2">
        <name>Mg(2+)</name>
        <dbReference type="ChEBI" id="CHEBI:18420"/>
    </cofactor>
</comment>
<evidence type="ECO:0000256" key="4">
    <source>
        <dbReference type="ARBA" id="ARBA00022801"/>
    </source>
</evidence>
<dbReference type="SUPFAM" id="SSF55811">
    <property type="entry name" value="Nudix"/>
    <property type="match status" value="1"/>
</dbReference>
<dbReference type="RefSeq" id="WP_109705440.1">
    <property type="nucleotide sequence ID" value="NZ_QGDB01000002.1"/>
</dbReference>
<dbReference type="GO" id="GO:0016818">
    <property type="term" value="F:hydrolase activity, acting on acid anhydrides, in phosphorus-containing anhydrides"/>
    <property type="evidence" value="ECO:0007669"/>
    <property type="project" value="InterPro"/>
</dbReference>
<gene>
    <name evidence="8" type="ORF">DKP76_05470</name>
</gene>
<dbReference type="Proteomes" id="UP000245865">
    <property type="component" value="Unassembled WGS sequence"/>
</dbReference>
<name>A0A316JBB8_9HYPH</name>
<comment type="caution">
    <text evidence="8">The sequence shown here is derived from an EMBL/GenBank/DDBJ whole genome shotgun (WGS) entry which is preliminary data.</text>
</comment>
<evidence type="ECO:0000256" key="3">
    <source>
        <dbReference type="ARBA" id="ARBA00022723"/>
    </source>
</evidence>
<evidence type="ECO:0000313" key="8">
    <source>
        <dbReference type="EMBL" id="PWL18541.1"/>
    </source>
</evidence>
<accession>A0A316JBB8</accession>
<keyword evidence="6" id="KW-0464">Manganese</keyword>
<keyword evidence="5" id="KW-0460">Magnesium</keyword>